<dbReference type="AlphaFoldDB" id="A0A7K3PMT4"/>
<evidence type="ECO:0000313" key="2">
    <source>
        <dbReference type="EMBL" id="NEB11268.1"/>
    </source>
</evidence>
<organism evidence="2 3">
    <name type="scientific">Streptomyces coelicoflavus</name>
    <dbReference type="NCBI Taxonomy" id="285562"/>
    <lineage>
        <taxon>Bacteria</taxon>
        <taxon>Bacillati</taxon>
        <taxon>Actinomycetota</taxon>
        <taxon>Actinomycetes</taxon>
        <taxon>Kitasatosporales</taxon>
        <taxon>Streptomycetaceae</taxon>
        <taxon>Streptomyces</taxon>
    </lineage>
</organism>
<proteinExistence type="predicted"/>
<comment type="caution">
    <text evidence="2">The sequence shown here is derived from an EMBL/GenBank/DDBJ whole genome shotgun (WGS) entry which is preliminary data.</text>
</comment>
<dbReference type="Pfam" id="PF13360">
    <property type="entry name" value="PQQ_2"/>
    <property type="match status" value="1"/>
</dbReference>
<feature type="domain" description="Pyrrolo-quinoline quinone repeat" evidence="1">
    <location>
        <begin position="142"/>
        <end position="298"/>
    </location>
</feature>
<dbReference type="SUPFAM" id="SSF50998">
    <property type="entry name" value="Quinoprotein alcohol dehydrogenase-like"/>
    <property type="match status" value="1"/>
</dbReference>
<dbReference type="InterPro" id="IPR015943">
    <property type="entry name" value="WD40/YVTN_repeat-like_dom_sf"/>
</dbReference>
<dbReference type="Gene3D" id="2.130.10.10">
    <property type="entry name" value="YVTN repeat-like/Quinoprotein amine dehydrogenase"/>
    <property type="match status" value="1"/>
</dbReference>
<dbReference type="Proteomes" id="UP000470446">
    <property type="component" value="Unassembled WGS sequence"/>
</dbReference>
<name>A0A7K3PMT4_9ACTN</name>
<protein>
    <submittedName>
        <fullName evidence="2">PQQ-like beta-propeller repeat protein</fullName>
    </submittedName>
</protein>
<reference evidence="2 3" key="1">
    <citation type="submission" date="2020-01" db="EMBL/GenBank/DDBJ databases">
        <title>Insect and environment-associated Actinomycetes.</title>
        <authorList>
            <person name="Currrie C."/>
            <person name="Chevrette M."/>
            <person name="Carlson C."/>
            <person name="Stubbendieck R."/>
            <person name="Wendt-Pienkowski E."/>
        </authorList>
    </citation>
    <scope>NUCLEOTIDE SEQUENCE [LARGE SCALE GENOMIC DNA]</scope>
    <source>
        <strain evidence="2 3">SID14163</strain>
    </source>
</reference>
<gene>
    <name evidence="2" type="ORF">G3I32_20915</name>
</gene>
<dbReference type="InterPro" id="IPR002372">
    <property type="entry name" value="PQQ_rpt_dom"/>
</dbReference>
<evidence type="ECO:0000313" key="3">
    <source>
        <dbReference type="Proteomes" id="UP000470446"/>
    </source>
</evidence>
<dbReference type="EMBL" id="JAAGMA010000566">
    <property type="protein sequence ID" value="NEB11268.1"/>
    <property type="molecule type" value="Genomic_DNA"/>
</dbReference>
<sequence length="304" mass="32378">MKAEAAWRLDGWVTTVRLCDDRVVAAAAPGRLALGCWGSTAPDHLMDFDSAVTDIAAHPDGWLLSLEAGSVALVSPEGRVLDRRDGVGGWRLAPDADGHVAVSRNGSVSLISHQLEPRWERSGPSAWDICLGHGRVTTPSTEGSVSCRSHETGELLWQHTERFPVYGCAADDEGFVVGTAEGALVGLDLSGTQVRRRETHAVRMVTGVGGGLLAACVDGTLRSYDADLSERWRFSTGSWVKGVDTRSGTIAVASADHHLYLLDHEGRELGRHQAGHTVLSTARDADRIAAGSADGQLYFLVPPA</sequence>
<accession>A0A7K3PMT4</accession>
<evidence type="ECO:0000259" key="1">
    <source>
        <dbReference type="Pfam" id="PF13360"/>
    </source>
</evidence>
<dbReference type="RefSeq" id="WP_164246457.1">
    <property type="nucleotide sequence ID" value="NZ_JAAGMA010000566.1"/>
</dbReference>
<dbReference type="InterPro" id="IPR011047">
    <property type="entry name" value="Quinoprotein_ADH-like_sf"/>
</dbReference>